<protein>
    <submittedName>
        <fullName evidence="1">Uncharacterized protein</fullName>
    </submittedName>
</protein>
<reference evidence="1" key="1">
    <citation type="submission" date="2019-11" db="EMBL/GenBank/DDBJ databases">
        <authorList>
            <person name="Feng L."/>
        </authorList>
    </citation>
    <scope>NUCLEOTIDE SEQUENCE</scope>
    <source>
        <strain evidence="1">CnexileLFYP112</strain>
    </source>
</reference>
<dbReference type="EMBL" id="CACRTG010000003">
    <property type="protein sequence ID" value="VYS91216.1"/>
    <property type="molecule type" value="Genomic_DNA"/>
</dbReference>
<proteinExistence type="predicted"/>
<organism evidence="1">
    <name type="scientific">[Clostridium] nexile</name>
    <dbReference type="NCBI Taxonomy" id="29361"/>
    <lineage>
        <taxon>Bacteria</taxon>
        <taxon>Bacillati</taxon>
        <taxon>Bacillota</taxon>
        <taxon>Clostridia</taxon>
        <taxon>Lachnospirales</taxon>
        <taxon>Lachnospiraceae</taxon>
        <taxon>Tyzzerella</taxon>
    </lineage>
</organism>
<evidence type="ECO:0000313" key="1">
    <source>
        <dbReference type="EMBL" id="VYS91216.1"/>
    </source>
</evidence>
<sequence>MSIKNRIPKEFYKLFNSKYVEYFQRILIALYEQSASSYSLLGLTEEECQDTIEMEISTFTMDFSQSDLEEEGELLTRANMESVMLRKLEEWGWLRKDYDESLNCYVVSFPDYSQMFTELFGRLYNEESSMERESLLTIYSHLFTYHSSKEKDNEILKSALQSSKALLQMLSNMQEGIRGFFEEMTKQKTFLGIQEVLVQEMNNTDSQKYAILTTTDSFYRYKEEVKELIDQNLMGNEARKQELLQRRKELEADSFAWRRNERGVQSCDEAMEILFQINREFDGIERRYNRLIDQKRVFAKRAAARIRYILAEGDVEEDHTKALIRLLNMSDRKDEILKKLGERMGMTERFAVLKERSFAKPRDAKKKAFEPQELVKTGQSEEQLDEFVVKPLYTKAQIREFRRQNEVDGAFQVTKDTVHTVEDLEKLLFVWQEATEIAQETEEIVIGEEFTTEEGLQYSGFTIRRK</sequence>
<name>A0A6N2SDB6_9FIRM</name>
<dbReference type="AlphaFoldDB" id="A0A6N2SDB6"/>
<dbReference type="InterPro" id="IPR043773">
    <property type="entry name" value="JetA"/>
</dbReference>
<gene>
    <name evidence="1" type="ORF">CNLFYP112_01268</name>
</gene>
<dbReference type="Pfam" id="PF18982">
    <property type="entry name" value="JetA"/>
    <property type="match status" value="1"/>
</dbReference>
<accession>A0A6N2SDB6</accession>